<dbReference type="InterPro" id="IPR036890">
    <property type="entry name" value="HATPase_C_sf"/>
</dbReference>
<feature type="domain" description="Histidine kinase/HSP90-like ATPase" evidence="1">
    <location>
        <begin position="39"/>
        <end position="137"/>
    </location>
</feature>
<evidence type="ECO:0000313" key="2">
    <source>
        <dbReference type="EMBL" id="QKS70162.1"/>
    </source>
</evidence>
<sequence length="149" mass="17134">MNRIYIVDISHSILDYELKMKEIREFISNYLHSSMDLFDVAVSEAIMNSVEQAMRLGITGGATRVKLRCFNHRMLARVKGLGPGFEGNDRIKEIRENRERYLKKTLFEESGRGLLIMEAATDYLLYNSYGNDVILIKKKHRSVVGGENT</sequence>
<dbReference type="AlphaFoldDB" id="A0A859FBJ7"/>
<organism evidence="2 3">
    <name type="scientific">Paenalkalicoccus suaedae</name>
    <dbReference type="NCBI Taxonomy" id="2592382"/>
    <lineage>
        <taxon>Bacteria</taxon>
        <taxon>Bacillati</taxon>
        <taxon>Bacillota</taxon>
        <taxon>Bacilli</taxon>
        <taxon>Bacillales</taxon>
        <taxon>Bacillaceae</taxon>
        <taxon>Paenalkalicoccus</taxon>
    </lineage>
</organism>
<dbReference type="KEGG" id="psua:FLK61_25675"/>
<reference evidence="3" key="1">
    <citation type="submission" date="2019-07" db="EMBL/GenBank/DDBJ databases">
        <title>Bacillus alkalisoli sp. nov. isolated from saline soil.</title>
        <authorList>
            <person name="Sun J.-Q."/>
            <person name="Xu L."/>
        </authorList>
    </citation>
    <scope>NUCLEOTIDE SEQUENCE [LARGE SCALE GENOMIC DNA]</scope>
    <source>
        <strain evidence="3">M4U3P1</strain>
    </source>
</reference>
<gene>
    <name evidence="2" type="ORF">FLK61_25675</name>
</gene>
<dbReference type="InterPro" id="IPR003594">
    <property type="entry name" value="HATPase_dom"/>
</dbReference>
<keyword evidence="3" id="KW-1185">Reference proteome</keyword>
<dbReference type="Gene3D" id="3.30.565.10">
    <property type="entry name" value="Histidine kinase-like ATPase, C-terminal domain"/>
    <property type="match status" value="1"/>
</dbReference>
<keyword evidence="2" id="KW-0067">ATP-binding</keyword>
<keyword evidence="2" id="KW-0547">Nucleotide-binding</keyword>
<dbReference type="Proteomes" id="UP000318138">
    <property type="component" value="Chromosome"/>
</dbReference>
<evidence type="ECO:0000259" key="1">
    <source>
        <dbReference type="Pfam" id="PF13581"/>
    </source>
</evidence>
<dbReference type="RefSeq" id="WP_176008205.1">
    <property type="nucleotide sequence ID" value="NZ_CP041372.2"/>
</dbReference>
<proteinExistence type="predicted"/>
<evidence type="ECO:0000313" key="3">
    <source>
        <dbReference type="Proteomes" id="UP000318138"/>
    </source>
</evidence>
<name>A0A859FBJ7_9BACI</name>
<dbReference type="Pfam" id="PF13581">
    <property type="entry name" value="HATPase_c_2"/>
    <property type="match status" value="1"/>
</dbReference>
<dbReference type="GO" id="GO:0005524">
    <property type="term" value="F:ATP binding"/>
    <property type="evidence" value="ECO:0007669"/>
    <property type="project" value="UniProtKB-KW"/>
</dbReference>
<accession>A0A859FBJ7</accession>
<dbReference type="EMBL" id="CP041372">
    <property type="protein sequence ID" value="QKS70162.1"/>
    <property type="molecule type" value="Genomic_DNA"/>
</dbReference>
<protein>
    <submittedName>
        <fullName evidence="2">ATP-binding protein</fullName>
    </submittedName>
</protein>